<reference evidence="1 2" key="1">
    <citation type="submission" date="2019-04" db="EMBL/GenBank/DDBJ databases">
        <title>An improved genome assembly and genetic linkage map for asparagus bean, Vigna unguiculata ssp. sesquipedialis.</title>
        <authorList>
            <person name="Xia Q."/>
            <person name="Zhang R."/>
            <person name="Dong Y."/>
        </authorList>
    </citation>
    <scope>NUCLEOTIDE SEQUENCE [LARGE SCALE GENOMIC DNA]</scope>
    <source>
        <tissue evidence="1">Leaf</tissue>
    </source>
</reference>
<evidence type="ECO:0000313" key="1">
    <source>
        <dbReference type="EMBL" id="QCD89157.1"/>
    </source>
</evidence>
<keyword evidence="2" id="KW-1185">Reference proteome</keyword>
<dbReference type="Proteomes" id="UP000501690">
    <property type="component" value="Linkage Group LG4"/>
</dbReference>
<sequence length="60" mass="7018">MFNLNGGHSLSLILLRHISMIGRFKKLYEAKVRKPLCDMLTKMKKPSWMGKHAKTQLLNY</sequence>
<protein>
    <submittedName>
        <fullName evidence="1">Uncharacterized protein</fullName>
    </submittedName>
</protein>
<evidence type="ECO:0000313" key="2">
    <source>
        <dbReference type="Proteomes" id="UP000501690"/>
    </source>
</evidence>
<accession>A0A4D6LKR2</accession>
<name>A0A4D6LKR2_VIGUN</name>
<dbReference type="AlphaFoldDB" id="A0A4D6LKR2"/>
<gene>
    <name evidence="1" type="ORF">DEO72_LG4g96</name>
</gene>
<proteinExistence type="predicted"/>
<organism evidence="1 2">
    <name type="scientific">Vigna unguiculata</name>
    <name type="common">Cowpea</name>
    <dbReference type="NCBI Taxonomy" id="3917"/>
    <lineage>
        <taxon>Eukaryota</taxon>
        <taxon>Viridiplantae</taxon>
        <taxon>Streptophyta</taxon>
        <taxon>Embryophyta</taxon>
        <taxon>Tracheophyta</taxon>
        <taxon>Spermatophyta</taxon>
        <taxon>Magnoliopsida</taxon>
        <taxon>eudicotyledons</taxon>
        <taxon>Gunneridae</taxon>
        <taxon>Pentapetalae</taxon>
        <taxon>rosids</taxon>
        <taxon>fabids</taxon>
        <taxon>Fabales</taxon>
        <taxon>Fabaceae</taxon>
        <taxon>Papilionoideae</taxon>
        <taxon>50 kb inversion clade</taxon>
        <taxon>NPAAA clade</taxon>
        <taxon>indigoferoid/millettioid clade</taxon>
        <taxon>Phaseoleae</taxon>
        <taxon>Vigna</taxon>
    </lineage>
</organism>
<dbReference type="EMBL" id="CP039348">
    <property type="protein sequence ID" value="QCD89157.1"/>
    <property type="molecule type" value="Genomic_DNA"/>
</dbReference>